<dbReference type="Proteomes" id="UP000469927">
    <property type="component" value="Unassembled WGS sequence"/>
</dbReference>
<gene>
    <name evidence="7" type="ORF">AUN14_02330</name>
    <name evidence="6" type="ORF">FZI19_16535</name>
</gene>
<dbReference type="OrthoDB" id="9770517at2"/>
<name>A0A2T7AZP5_9ENTR</name>
<keyword evidence="3" id="KW-0812">Transmembrane</keyword>
<comment type="similarity">
    <text evidence="2 3">Belongs to the outer membrane factor (OMF) (TC 1.B.17) family.</text>
</comment>
<keyword evidence="4" id="KW-0175">Coiled coil</keyword>
<dbReference type="GO" id="GO:0009279">
    <property type="term" value="C:cell outer membrane"/>
    <property type="evidence" value="ECO:0007669"/>
    <property type="project" value="UniProtKB-SubCell"/>
</dbReference>
<dbReference type="NCBIfam" id="TIGR01845">
    <property type="entry name" value="outer_NodT"/>
    <property type="match status" value="1"/>
</dbReference>
<dbReference type="SUPFAM" id="SSF56954">
    <property type="entry name" value="Outer membrane efflux proteins (OEP)"/>
    <property type="match status" value="1"/>
</dbReference>
<feature type="region of interest" description="Disordered" evidence="5">
    <location>
        <begin position="34"/>
        <end position="58"/>
    </location>
</feature>
<dbReference type="Proteomes" id="UP000244378">
    <property type="component" value="Unassembled WGS sequence"/>
</dbReference>
<evidence type="ECO:0000256" key="3">
    <source>
        <dbReference type="RuleBase" id="RU362097"/>
    </source>
</evidence>
<evidence type="ECO:0000256" key="2">
    <source>
        <dbReference type="ARBA" id="ARBA00007613"/>
    </source>
</evidence>
<dbReference type="EMBL" id="MSAE01000002">
    <property type="protein sequence ID" value="PUX18180.1"/>
    <property type="molecule type" value="Genomic_DNA"/>
</dbReference>
<protein>
    <submittedName>
        <fullName evidence="6">Efflux transporter outer membrane subunit</fullName>
    </submittedName>
    <submittedName>
        <fullName evidence="7">RND transporter</fullName>
    </submittedName>
</protein>
<evidence type="ECO:0000313" key="7">
    <source>
        <dbReference type="EMBL" id="PUX18180.1"/>
    </source>
</evidence>
<dbReference type="Gene3D" id="1.20.1600.10">
    <property type="entry name" value="Outer membrane efflux proteins (OEP)"/>
    <property type="match status" value="1"/>
</dbReference>
<keyword evidence="3" id="KW-1134">Transmembrane beta strand</keyword>
<dbReference type="InterPro" id="IPR010131">
    <property type="entry name" value="MdtP/NodT-like"/>
</dbReference>
<dbReference type="GO" id="GO:0015562">
    <property type="term" value="F:efflux transmembrane transporter activity"/>
    <property type="evidence" value="ECO:0007669"/>
    <property type="project" value="InterPro"/>
</dbReference>
<dbReference type="PANTHER" id="PTHR30203:SF25">
    <property type="entry name" value="OUTER MEMBRANE PROTEIN-RELATED"/>
    <property type="match status" value="1"/>
</dbReference>
<keyword evidence="3" id="KW-0564">Palmitate</keyword>
<evidence type="ECO:0000256" key="1">
    <source>
        <dbReference type="ARBA" id="ARBA00004459"/>
    </source>
</evidence>
<keyword evidence="3" id="KW-0472">Membrane</keyword>
<dbReference type="RefSeq" id="WP_075192282.1">
    <property type="nucleotide sequence ID" value="NZ_CP187979.1"/>
</dbReference>
<evidence type="ECO:0000256" key="4">
    <source>
        <dbReference type="SAM" id="Coils"/>
    </source>
</evidence>
<evidence type="ECO:0000256" key="5">
    <source>
        <dbReference type="SAM" id="MobiDB-lite"/>
    </source>
</evidence>
<sequence length="513" mass="55673">MYGRVTFPLSLMAVALLLAGCAVGPDYRAPEPVTPGAFGETARQNGPDVASKARSTAPDPRWWRTFNSPQLDSLIERAIAGNLSLQQTVLRIAGAREQINQAGGAFFPAVNGNVRATRQQLGLEGELKSHDVYGQLDAVDPQISSALGPLTQPINLYQGSFDAQWEIDLWGKVRRQVEAADAQQKAAIEQRNDALVSLEAEVARAWLQLRGAQSILATMNEQIASAQQTLELTESRQRSGLSPQLDVENARAQLGTLQAQLPQYQAQERQAMNGLAVLLGKPPGALDAELRAAQPLPALPEIVPVGIPSTLARRRPDVREAEARLHAATAQIGVSVAQLFPSLSLSGQFGMRNSETDYLTDWSSHFYSFGPQVSIPIFQGGRLVSSVKLARAEQGAAALQYRQTVLTALSDVENALVSYRTDQQREAGLEKTLDALQTSFDLASDSYRKGIATFIEVLDAQRQLAQAEQQRAQARVQSSLDLVALYKALGGGWEPYQNVRLPDYDVFGPAPRG</sequence>
<comment type="subcellular location">
    <subcellularLocation>
        <location evidence="1 3">Cell outer membrane</location>
        <topology evidence="1 3">Lipid-anchor</topology>
    </subcellularLocation>
</comment>
<keyword evidence="3" id="KW-0732">Signal</keyword>
<accession>A0A2T7AZP5</accession>
<feature type="chain" id="PRO_5015370862" evidence="3">
    <location>
        <begin position="25"/>
        <end position="513"/>
    </location>
</feature>
<dbReference type="AlphaFoldDB" id="A0A2T7AZP5"/>
<evidence type="ECO:0000313" key="8">
    <source>
        <dbReference type="Proteomes" id="UP000244378"/>
    </source>
</evidence>
<feature type="signal peptide" evidence="3">
    <location>
        <begin position="1"/>
        <end position="24"/>
    </location>
</feature>
<dbReference type="EMBL" id="WAGD01000055">
    <property type="protein sequence ID" value="KAB0874963.1"/>
    <property type="molecule type" value="Genomic_DNA"/>
</dbReference>
<dbReference type="PANTHER" id="PTHR30203">
    <property type="entry name" value="OUTER MEMBRANE CATION EFFLUX PROTEIN"/>
    <property type="match status" value="1"/>
</dbReference>
<evidence type="ECO:0000313" key="9">
    <source>
        <dbReference type="Proteomes" id="UP000469927"/>
    </source>
</evidence>
<proteinExistence type="inferred from homology"/>
<dbReference type="Gene3D" id="2.20.200.10">
    <property type="entry name" value="Outer membrane efflux proteins (OEP)"/>
    <property type="match status" value="1"/>
</dbReference>
<feature type="coiled-coil region" evidence="4">
    <location>
        <begin position="209"/>
        <end position="267"/>
    </location>
</feature>
<dbReference type="PROSITE" id="PS51257">
    <property type="entry name" value="PROKAR_LIPOPROTEIN"/>
    <property type="match status" value="1"/>
</dbReference>
<reference evidence="7 8" key="1">
    <citation type="submission" date="2016-12" db="EMBL/GenBank/DDBJ databases">
        <title>Analysis of the Molecular Diversity Among Cronobacter Species Isolated from Filth Flies Using a Pan Genomic DNA Microarray.</title>
        <authorList>
            <person name="Pava-Ripoll M."/>
            <person name="Tall B."/>
            <person name="Farber J."/>
            <person name="Fanning S."/>
            <person name="Lehner A."/>
            <person name="Stephan R."/>
            <person name="Pagotto F."/>
            <person name="Iverson C."/>
            <person name="Ziobro G."/>
            <person name="Miller A."/>
            <person name="Pearson R."/>
            <person name="Yan Q."/>
            <person name="Kim M."/>
            <person name="Jeong S."/>
            <person name="Park J."/>
            <person name="Jun S."/>
            <person name="Choi H."/>
            <person name="Chung T."/>
            <person name="Yoo Y."/>
            <person name="Park E."/>
            <person name="Hwang S."/>
            <person name="Lee B."/>
            <person name="Sathyamoorthy V."/>
            <person name="Carter L."/>
            <person name="Mammel M."/>
            <person name="Jackson S."/>
            <person name="Kothary M."/>
            <person name="Patel I."/>
            <person name="Grim C."/>
            <person name="Gopinath G."/>
            <person name="Gangiredla J."/>
            <person name="Chase H."/>
        </authorList>
    </citation>
    <scope>NUCLEOTIDE SEQUENCE [LARGE SCALE GENOMIC DNA]</scope>
    <source>
        <strain evidence="7 8">MOD1-Md1s</strain>
    </source>
</reference>
<comment type="caution">
    <text evidence="7">The sequence shown here is derived from an EMBL/GenBank/DDBJ whole genome shotgun (WGS) entry which is preliminary data.</text>
</comment>
<keyword evidence="3" id="KW-0449">Lipoprotein</keyword>
<keyword evidence="9" id="KW-1185">Reference proteome</keyword>
<dbReference type="InterPro" id="IPR003423">
    <property type="entry name" value="OMP_efflux"/>
</dbReference>
<organism evidence="7 8">
    <name type="scientific">Cronobacter muytjensii</name>
    <dbReference type="NCBI Taxonomy" id="413501"/>
    <lineage>
        <taxon>Bacteria</taxon>
        <taxon>Pseudomonadati</taxon>
        <taxon>Pseudomonadota</taxon>
        <taxon>Gammaproteobacteria</taxon>
        <taxon>Enterobacterales</taxon>
        <taxon>Enterobacteriaceae</taxon>
        <taxon>Cronobacter</taxon>
    </lineage>
</organism>
<evidence type="ECO:0000313" key="6">
    <source>
        <dbReference type="EMBL" id="KAB0874963.1"/>
    </source>
</evidence>
<dbReference type="Pfam" id="PF02321">
    <property type="entry name" value="OEP"/>
    <property type="match status" value="2"/>
</dbReference>
<reference evidence="6 9" key="2">
    <citation type="submission" date="2019-08" db="EMBL/GenBank/DDBJ databases">
        <title>Prevalence, distribution, and phylogeny of type two toxin-antitoxin genes possessed by Cronobacter species where C. sakazakii homologs follow sequence type lineages.</title>
        <authorList>
            <person name="Finkelstein S."/>
            <person name="Negrete F."/>
            <person name="Jang H."/>
            <person name="Gopinath G.R."/>
            <person name="Tall B.D."/>
        </authorList>
    </citation>
    <scope>NUCLEOTIDE SEQUENCE [LARGE SCALE GENOMIC DNA]</scope>
    <source>
        <strain evidence="6 9">MOD1_GK1257</strain>
    </source>
</reference>